<proteinExistence type="predicted"/>
<feature type="transmembrane region" description="Helical" evidence="6">
    <location>
        <begin position="298"/>
        <end position="321"/>
    </location>
</feature>
<feature type="transmembrane region" description="Helical" evidence="6">
    <location>
        <begin position="70"/>
        <end position="88"/>
    </location>
</feature>
<evidence type="ECO:0000256" key="4">
    <source>
        <dbReference type="ARBA" id="ARBA00022989"/>
    </source>
</evidence>
<dbReference type="InterPro" id="IPR036259">
    <property type="entry name" value="MFS_trans_sf"/>
</dbReference>
<dbReference type="AlphaFoldDB" id="A0A0E2Q081"/>
<dbReference type="EMBL" id="AZJT01000072">
    <property type="protein sequence ID" value="ETW88015.1"/>
    <property type="molecule type" value="Genomic_DNA"/>
</dbReference>
<feature type="transmembrane region" description="Helical" evidence="6">
    <location>
        <begin position="94"/>
        <end position="119"/>
    </location>
</feature>
<dbReference type="CDD" id="cd06174">
    <property type="entry name" value="MFS"/>
    <property type="match status" value="1"/>
</dbReference>
<dbReference type="Proteomes" id="UP000024559">
    <property type="component" value="Chromosome"/>
</dbReference>
<dbReference type="SUPFAM" id="SSF103473">
    <property type="entry name" value="MFS general substrate transporter"/>
    <property type="match status" value="1"/>
</dbReference>
<accession>A0A0E2Q081</accession>
<feature type="transmembrane region" description="Helical" evidence="6">
    <location>
        <begin position="365"/>
        <end position="385"/>
    </location>
</feature>
<keyword evidence="4 6" id="KW-1133">Transmembrane helix</keyword>
<feature type="transmembrane region" description="Helical" evidence="6">
    <location>
        <begin position="38"/>
        <end position="58"/>
    </location>
</feature>
<feature type="transmembrane region" description="Helical" evidence="6">
    <location>
        <begin position="163"/>
        <end position="182"/>
    </location>
</feature>
<gene>
    <name evidence="8" type="ORF">X841_11150</name>
</gene>
<evidence type="ECO:0000256" key="5">
    <source>
        <dbReference type="ARBA" id="ARBA00023136"/>
    </source>
</evidence>
<sequence length="389" mass="45220">MIKKQIFHYLFATFLVTVAYTLPHSILTVLLLEKGLSISQILIIQSAYSLAIILFEFPSGMLSDNWSRKYLYLSSRVLLIIMFLIVLISSNFYFLYLAWFIYGIAAAFESGTLDSYLINKLKRSSNDKLIESFISKDNKIQFASMIIGSGIGGILYFMIGIKIYIIAIILVCLSIFDIGFFFQEDRDYYKEKINIDTFKKQISISFKELKENSILRVIIVFDLLTQLFFQAHFQLWQSFLLEKGIDKRYFTAFYFLFQIISILSYSIHTDKLQKLVNYRLFLLLVIALPLFFLSNLPVVYLIAYILYVFIFYIIQFVLNIYFNKQVSTKTISSLISLKSTISRISGLLILYALSFLLNYMSVSLVISSAFILSLLSILLLLNYFIKNYI</sequence>
<feature type="transmembrane region" description="Helical" evidence="6">
    <location>
        <begin position="249"/>
        <end position="268"/>
    </location>
</feature>
<dbReference type="InterPro" id="IPR011701">
    <property type="entry name" value="MFS"/>
</dbReference>
<dbReference type="Pfam" id="PF07690">
    <property type="entry name" value="MFS_1"/>
    <property type="match status" value="1"/>
</dbReference>
<name>A0A0E2Q081_STRTR</name>
<evidence type="ECO:0000256" key="3">
    <source>
        <dbReference type="ARBA" id="ARBA00022692"/>
    </source>
</evidence>
<dbReference type="RefSeq" id="WP_014295309.1">
    <property type="nucleotide sequence ID" value="NZ_CM002372.1"/>
</dbReference>
<feature type="transmembrane region" description="Helical" evidence="6">
    <location>
        <begin position="341"/>
        <end position="359"/>
    </location>
</feature>
<comment type="caution">
    <text evidence="8">The sequence shown here is derived from an EMBL/GenBank/DDBJ whole genome shotgun (WGS) entry which is preliminary data.</text>
</comment>
<organism evidence="8 9">
    <name type="scientific">Streptococcus thermophilus M17PTZA496</name>
    <dbReference type="NCBI Taxonomy" id="1433289"/>
    <lineage>
        <taxon>Bacteria</taxon>
        <taxon>Bacillati</taxon>
        <taxon>Bacillota</taxon>
        <taxon>Bacilli</taxon>
        <taxon>Lactobacillales</taxon>
        <taxon>Streptococcaceae</taxon>
        <taxon>Streptococcus</taxon>
    </lineage>
</organism>
<dbReference type="PANTHER" id="PTHR23530">
    <property type="entry name" value="TRANSPORT PROTEIN-RELATED"/>
    <property type="match status" value="1"/>
</dbReference>
<comment type="subcellular location">
    <subcellularLocation>
        <location evidence="1">Cell membrane</location>
        <topology evidence="1">Multi-pass membrane protein</topology>
    </subcellularLocation>
</comment>
<dbReference type="GO" id="GO:0022857">
    <property type="term" value="F:transmembrane transporter activity"/>
    <property type="evidence" value="ECO:0007669"/>
    <property type="project" value="InterPro"/>
</dbReference>
<keyword evidence="3 6" id="KW-0812">Transmembrane</keyword>
<dbReference type="PANTHER" id="PTHR23530:SF1">
    <property type="entry name" value="PERMEASE, MAJOR FACILITATOR SUPERFAMILY-RELATED"/>
    <property type="match status" value="1"/>
</dbReference>
<dbReference type="HOGENOM" id="CLU_059738_0_0_9"/>
<feature type="transmembrane region" description="Helical" evidence="6">
    <location>
        <begin position="275"/>
        <end position="292"/>
    </location>
</feature>
<reference evidence="9" key="1">
    <citation type="submission" date="2013-12" db="EMBL/GenBank/DDBJ databases">
        <title>Genome sequences of Streptococcus thermophilus strains MTH17CL396 and M17PTZA496 isolated from Fontina cheese in Valle d'Aosta region (Italy).</title>
        <authorList>
            <person name="Treu L."/>
            <person name="Giacomini A."/>
            <person name="Corich V."/>
            <person name="Vendramin V."/>
            <person name="Bovo B."/>
        </authorList>
    </citation>
    <scope>NUCLEOTIDE SEQUENCE [LARGE SCALE GENOMIC DNA]</scope>
    <source>
        <strain evidence="9">M17PTZA496</strain>
    </source>
</reference>
<feature type="transmembrane region" description="Helical" evidence="6">
    <location>
        <begin position="7"/>
        <end position="32"/>
    </location>
</feature>
<dbReference type="PATRIC" id="fig|1433289.7.peg.2290"/>
<feature type="transmembrane region" description="Helical" evidence="6">
    <location>
        <begin position="213"/>
        <end position="229"/>
    </location>
</feature>
<dbReference type="InterPro" id="IPR053160">
    <property type="entry name" value="MFS_DHA3_Transporter"/>
</dbReference>
<dbReference type="Gene3D" id="1.20.1250.20">
    <property type="entry name" value="MFS general substrate transporter like domains"/>
    <property type="match status" value="1"/>
</dbReference>
<feature type="transmembrane region" description="Helical" evidence="6">
    <location>
        <begin position="140"/>
        <end position="157"/>
    </location>
</feature>
<evidence type="ECO:0000259" key="7">
    <source>
        <dbReference type="PROSITE" id="PS50850"/>
    </source>
</evidence>
<keyword evidence="5 6" id="KW-0472">Membrane</keyword>
<protein>
    <submittedName>
        <fullName evidence="8">Multidrug MFS transporter</fullName>
    </submittedName>
</protein>
<evidence type="ECO:0000256" key="6">
    <source>
        <dbReference type="SAM" id="Phobius"/>
    </source>
</evidence>
<evidence type="ECO:0000313" key="8">
    <source>
        <dbReference type="EMBL" id="ETW88015.1"/>
    </source>
</evidence>
<keyword evidence="2" id="KW-0813">Transport</keyword>
<dbReference type="InterPro" id="IPR020846">
    <property type="entry name" value="MFS_dom"/>
</dbReference>
<evidence type="ECO:0000256" key="1">
    <source>
        <dbReference type="ARBA" id="ARBA00004651"/>
    </source>
</evidence>
<feature type="domain" description="Major facilitator superfamily (MFS) profile" evidence="7">
    <location>
        <begin position="5"/>
        <end position="385"/>
    </location>
</feature>
<evidence type="ECO:0000256" key="2">
    <source>
        <dbReference type="ARBA" id="ARBA00022448"/>
    </source>
</evidence>
<dbReference type="GO" id="GO:0005886">
    <property type="term" value="C:plasma membrane"/>
    <property type="evidence" value="ECO:0007669"/>
    <property type="project" value="UniProtKB-SubCell"/>
</dbReference>
<evidence type="ECO:0000313" key="9">
    <source>
        <dbReference type="Proteomes" id="UP000024559"/>
    </source>
</evidence>
<dbReference type="PROSITE" id="PS50850">
    <property type="entry name" value="MFS"/>
    <property type="match status" value="1"/>
</dbReference>